<dbReference type="Proteomes" id="UP001355207">
    <property type="component" value="Chromosome 3"/>
</dbReference>
<proteinExistence type="predicted"/>
<evidence type="ECO:0008006" key="4">
    <source>
        <dbReference type="Google" id="ProtNLM"/>
    </source>
</evidence>
<name>A0AAX4JRT0_9TREE</name>
<feature type="compositionally biased region" description="Basic and acidic residues" evidence="1">
    <location>
        <begin position="202"/>
        <end position="214"/>
    </location>
</feature>
<feature type="compositionally biased region" description="Basic and acidic residues" evidence="1">
    <location>
        <begin position="482"/>
        <end position="495"/>
    </location>
</feature>
<organism evidence="2 3">
    <name type="scientific">Kwoniella dendrophila CBS 6074</name>
    <dbReference type="NCBI Taxonomy" id="1295534"/>
    <lineage>
        <taxon>Eukaryota</taxon>
        <taxon>Fungi</taxon>
        <taxon>Dikarya</taxon>
        <taxon>Basidiomycota</taxon>
        <taxon>Agaricomycotina</taxon>
        <taxon>Tremellomycetes</taxon>
        <taxon>Tremellales</taxon>
        <taxon>Cryptococcaceae</taxon>
        <taxon>Kwoniella</taxon>
    </lineage>
</organism>
<feature type="compositionally biased region" description="Low complexity" evidence="1">
    <location>
        <begin position="542"/>
        <end position="563"/>
    </location>
</feature>
<keyword evidence="3" id="KW-1185">Reference proteome</keyword>
<feature type="compositionally biased region" description="Basic and acidic residues" evidence="1">
    <location>
        <begin position="308"/>
        <end position="324"/>
    </location>
</feature>
<feature type="compositionally biased region" description="Low complexity" evidence="1">
    <location>
        <begin position="418"/>
        <end position="431"/>
    </location>
</feature>
<evidence type="ECO:0000313" key="2">
    <source>
        <dbReference type="EMBL" id="WWC88112.1"/>
    </source>
</evidence>
<dbReference type="RefSeq" id="XP_066074875.1">
    <property type="nucleotide sequence ID" value="XM_066218778.1"/>
</dbReference>
<feature type="compositionally biased region" description="Acidic residues" evidence="1">
    <location>
        <begin position="139"/>
        <end position="166"/>
    </location>
</feature>
<feature type="compositionally biased region" description="Basic and acidic residues" evidence="1">
    <location>
        <begin position="124"/>
        <end position="137"/>
    </location>
</feature>
<sequence length="625" mass="67762">MSFGTSPTAPSLLIPSNPAFSTAEYAPKGGILINVHRASEPTLSIDSTLSPIGGTRRPSDPSGSPITEESPLPSPSTSTSHNQNLVNNKGLKIRFAPLPDPRRPRSLSTGRNIAWTNEVDENGLESRHYTIKDHNTDDYAVDDQVFDDDDDENEGEKDGEGEDDDEDGKRGSRRWSKSMGLGSSWKASKKLLTGKNPMSSSSKDKDKDKDKDDILGYGQGAPLKKSVSTGGFIGSSPFRWASETERRNTMQGTSPPTVTSLLSTHRSSASGGSSSGHRRNSSLEPGGGSLSPATPIKMMNGRVYGSRRASEAAEREKQLRERNEPAFVEWGQGHSVGSNSTTTASTTIEEGASKKGSFLGDNDDGGGMAWVKRRREERRKKEEEERERKEKEQQEPEGGGDSTTETSPIDNKDGVGVGLSSSQSSTSSSVDLTHDDSTAKQSINLKTPAIETRDLPPTPIIRVSDSDTIHSPQAQHQYQQHVTKEEFDVGPKGERMTPTPPSIGTGSPSLGKGLPQSATELIEEKNENDHVVQAMRIPSGGNSHSSNNSKQSQSQRRSRNQLSDPFGQESPTRSKGSYDDDDDDSEEEEEEDEEDDGDFDDDEEEEVDLRTTSSAAGVEVISRHK</sequence>
<dbReference type="AlphaFoldDB" id="A0AAX4JRT0"/>
<gene>
    <name evidence="2" type="ORF">L201_003016</name>
</gene>
<feature type="compositionally biased region" description="Polar residues" evidence="1">
    <location>
        <begin position="41"/>
        <end position="50"/>
    </location>
</feature>
<feature type="compositionally biased region" description="Low complexity" evidence="1">
    <location>
        <begin position="253"/>
        <end position="272"/>
    </location>
</feature>
<feature type="compositionally biased region" description="Acidic residues" evidence="1">
    <location>
        <begin position="579"/>
        <end position="607"/>
    </location>
</feature>
<evidence type="ECO:0000313" key="3">
    <source>
        <dbReference type="Proteomes" id="UP001355207"/>
    </source>
</evidence>
<dbReference type="EMBL" id="CP144100">
    <property type="protein sequence ID" value="WWC88112.1"/>
    <property type="molecule type" value="Genomic_DNA"/>
</dbReference>
<feature type="compositionally biased region" description="Polar residues" evidence="1">
    <location>
        <begin position="335"/>
        <end position="348"/>
    </location>
</feature>
<evidence type="ECO:0000256" key="1">
    <source>
        <dbReference type="SAM" id="MobiDB-lite"/>
    </source>
</evidence>
<feature type="compositionally biased region" description="Low complexity" evidence="1">
    <location>
        <begin position="502"/>
        <end position="511"/>
    </location>
</feature>
<feature type="compositionally biased region" description="Polar residues" evidence="1">
    <location>
        <begin position="469"/>
        <end position="481"/>
    </location>
</feature>
<accession>A0AAX4JRT0</accession>
<feature type="region of interest" description="Disordered" evidence="1">
    <location>
        <begin position="38"/>
        <end position="625"/>
    </location>
</feature>
<feature type="compositionally biased region" description="Low complexity" evidence="1">
    <location>
        <begin position="64"/>
        <end position="80"/>
    </location>
</feature>
<protein>
    <recommendedName>
        <fullName evidence="4">Transcription elongation factor Eaf N-terminal domain-containing protein</fullName>
    </recommendedName>
</protein>
<reference evidence="2 3" key="1">
    <citation type="submission" date="2024-01" db="EMBL/GenBank/DDBJ databases">
        <title>Comparative genomics of Cryptococcus and Kwoniella reveals pathogenesis evolution and contrasting modes of karyotype evolution via chromosome fusion or intercentromeric recombination.</title>
        <authorList>
            <person name="Coelho M.A."/>
            <person name="David-Palma M."/>
            <person name="Shea T."/>
            <person name="Bowers K."/>
            <person name="McGinley-Smith S."/>
            <person name="Mohammad A.W."/>
            <person name="Gnirke A."/>
            <person name="Yurkov A.M."/>
            <person name="Nowrousian M."/>
            <person name="Sun S."/>
            <person name="Cuomo C.A."/>
            <person name="Heitman J."/>
        </authorList>
    </citation>
    <scope>NUCLEOTIDE SEQUENCE [LARGE SCALE GENOMIC DNA]</scope>
    <source>
        <strain evidence="2 3">CBS 6074</strain>
    </source>
</reference>
<feature type="compositionally biased region" description="Basic and acidic residues" evidence="1">
    <location>
        <begin position="379"/>
        <end position="394"/>
    </location>
</feature>
<feature type="region of interest" description="Disordered" evidence="1">
    <location>
        <begin position="1"/>
        <end position="20"/>
    </location>
</feature>
<dbReference type="GeneID" id="91093687"/>